<name>A0A0A8ZMI8_ARUDO</name>
<sequence>MLGCRFMQEAPKSSEQDTDYKFII</sequence>
<proteinExistence type="predicted"/>
<protein>
    <submittedName>
        <fullName evidence="1">Uncharacterized protein</fullName>
    </submittedName>
</protein>
<accession>A0A0A8ZMI8</accession>
<evidence type="ECO:0000313" key="1">
    <source>
        <dbReference type="EMBL" id="JAD38923.1"/>
    </source>
</evidence>
<dbReference type="EMBL" id="GBRH01258972">
    <property type="protein sequence ID" value="JAD38923.1"/>
    <property type="molecule type" value="Transcribed_RNA"/>
</dbReference>
<reference evidence="1" key="2">
    <citation type="journal article" date="2015" name="Data Brief">
        <title>Shoot transcriptome of the giant reed, Arundo donax.</title>
        <authorList>
            <person name="Barrero R.A."/>
            <person name="Guerrero F.D."/>
            <person name="Moolhuijzen P."/>
            <person name="Goolsby J.A."/>
            <person name="Tidwell J."/>
            <person name="Bellgard S.E."/>
            <person name="Bellgard M.I."/>
        </authorList>
    </citation>
    <scope>NUCLEOTIDE SEQUENCE</scope>
    <source>
        <tissue evidence="1">Shoot tissue taken approximately 20 cm above the soil surface</tissue>
    </source>
</reference>
<organism evidence="1">
    <name type="scientific">Arundo donax</name>
    <name type="common">Giant reed</name>
    <name type="synonym">Donax arundinaceus</name>
    <dbReference type="NCBI Taxonomy" id="35708"/>
    <lineage>
        <taxon>Eukaryota</taxon>
        <taxon>Viridiplantae</taxon>
        <taxon>Streptophyta</taxon>
        <taxon>Embryophyta</taxon>
        <taxon>Tracheophyta</taxon>
        <taxon>Spermatophyta</taxon>
        <taxon>Magnoliopsida</taxon>
        <taxon>Liliopsida</taxon>
        <taxon>Poales</taxon>
        <taxon>Poaceae</taxon>
        <taxon>PACMAD clade</taxon>
        <taxon>Arundinoideae</taxon>
        <taxon>Arundineae</taxon>
        <taxon>Arundo</taxon>
    </lineage>
</organism>
<reference evidence="1" key="1">
    <citation type="submission" date="2014-09" db="EMBL/GenBank/DDBJ databases">
        <authorList>
            <person name="Magalhaes I.L.F."/>
            <person name="Oliveira U."/>
            <person name="Santos F.R."/>
            <person name="Vidigal T.H.D.A."/>
            <person name="Brescovit A.D."/>
            <person name="Santos A.J."/>
        </authorList>
    </citation>
    <scope>NUCLEOTIDE SEQUENCE</scope>
    <source>
        <tissue evidence="1">Shoot tissue taken approximately 20 cm above the soil surface</tissue>
    </source>
</reference>
<dbReference type="AlphaFoldDB" id="A0A0A8ZMI8"/>